<evidence type="ECO:0000313" key="11">
    <source>
        <dbReference type="EMBL" id="MBQ0604778.1"/>
    </source>
</evidence>
<dbReference type="InterPro" id="IPR029044">
    <property type="entry name" value="Nucleotide-diphossugar_trans"/>
</dbReference>
<dbReference type="Pfam" id="PF00483">
    <property type="entry name" value="NTP_transferase"/>
    <property type="match status" value="1"/>
</dbReference>
<dbReference type="SUPFAM" id="SSF53448">
    <property type="entry name" value="Nucleotide-diphospho-sugar transferases"/>
    <property type="match status" value="1"/>
</dbReference>
<evidence type="ECO:0000259" key="10">
    <source>
        <dbReference type="Pfam" id="PF00483"/>
    </source>
</evidence>
<protein>
    <submittedName>
        <fullName evidence="11">Glucose-1-phosphate adenylyltransferase</fullName>
        <ecNumber evidence="11">2.7.7.27</ecNumber>
    </submittedName>
</protein>
<keyword evidence="4 11" id="KW-0808">Transferase</keyword>
<proteinExistence type="inferred from homology"/>
<keyword evidence="2" id="KW-0021">Allosteric enzyme</keyword>
<evidence type="ECO:0000256" key="2">
    <source>
        <dbReference type="ARBA" id="ARBA00022533"/>
    </source>
</evidence>
<keyword evidence="3" id="KW-0321">Glycogen metabolism</keyword>
<keyword evidence="5 11" id="KW-0548">Nucleotidyltransferase</keyword>
<evidence type="ECO:0000256" key="5">
    <source>
        <dbReference type="ARBA" id="ARBA00022695"/>
    </source>
</evidence>
<dbReference type="Gene3D" id="3.90.550.10">
    <property type="entry name" value="Spore Coat Polysaccharide Biosynthesis Protein SpsA, Chain A"/>
    <property type="match status" value="1"/>
</dbReference>
<dbReference type="InterPro" id="IPR005835">
    <property type="entry name" value="NTP_transferase_dom"/>
</dbReference>
<dbReference type="EMBL" id="JAGKON010000156">
    <property type="protein sequence ID" value="MBQ0604778.1"/>
    <property type="molecule type" value="Genomic_DNA"/>
</dbReference>
<dbReference type="InterPro" id="IPR005836">
    <property type="entry name" value="ADP_Glu_pyroP_CS"/>
</dbReference>
<dbReference type="AlphaFoldDB" id="A0AAP2BQM3"/>
<name>A0AAP2BQM3_KLEOX</name>
<evidence type="ECO:0000256" key="3">
    <source>
        <dbReference type="ARBA" id="ARBA00022600"/>
    </source>
</evidence>
<feature type="non-terminal residue" evidence="11">
    <location>
        <position position="59"/>
    </location>
</feature>
<keyword evidence="9" id="KW-0119">Carbohydrate metabolism</keyword>
<keyword evidence="8" id="KW-0320">Glycogen biosynthesis</keyword>
<gene>
    <name evidence="11" type="primary">glgC</name>
    <name evidence="11" type="ORF">J7S78_34075</name>
</gene>
<dbReference type="PANTHER" id="PTHR43523">
    <property type="entry name" value="GLUCOSE-1-PHOSPHATE ADENYLYLTRANSFERASE-RELATED"/>
    <property type="match status" value="1"/>
</dbReference>
<dbReference type="EC" id="2.7.7.27" evidence="11"/>
<organism evidence="11 12">
    <name type="scientific">Klebsiella oxytoca</name>
    <dbReference type="NCBI Taxonomy" id="571"/>
    <lineage>
        <taxon>Bacteria</taxon>
        <taxon>Pseudomonadati</taxon>
        <taxon>Pseudomonadota</taxon>
        <taxon>Gammaproteobacteria</taxon>
        <taxon>Enterobacterales</taxon>
        <taxon>Enterobacteriaceae</taxon>
        <taxon>Klebsiella/Raoultella group</taxon>
        <taxon>Klebsiella</taxon>
    </lineage>
</organism>
<dbReference type="PANTHER" id="PTHR43523:SF2">
    <property type="entry name" value="GLUCOSE-1-PHOSPHATE ADENYLYLTRANSFERASE"/>
    <property type="match status" value="1"/>
</dbReference>
<dbReference type="GO" id="GO:0008878">
    <property type="term" value="F:glucose-1-phosphate adenylyltransferase activity"/>
    <property type="evidence" value="ECO:0007669"/>
    <property type="project" value="UniProtKB-EC"/>
</dbReference>
<evidence type="ECO:0000256" key="9">
    <source>
        <dbReference type="ARBA" id="ARBA00023277"/>
    </source>
</evidence>
<evidence type="ECO:0000256" key="8">
    <source>
        <dbReference type="ARBA" id="ARBA00023056"/>
    </source>
</evidence>
<keyword evidence="6" id="KW-0547">Nucleotide-binding</keyword>
<comment type="similarity">
    <text evidence="1">Belongs to the bacterial/plant glucose-1-phosphate adenylyltransferase family.</text>
</comment>
<evidence type="ECO:0000256" key="6">
    <source>
        <dbReference type="ARBA" id="ARBA00022741"/>
    </source>
</evidence>
<evidence type="ECO:0000256" key="1">
    <source>
        <dbReference type="ARBA" id="ARBA00010443"/>
    </source>
</evidence>
<accession>A0AAP2BQM3</accession>
<keyword evidence="7" id="KW-0067">ATP-binding</keyword>
<comment type="caution">
    <text evidence="11">The sequence shown here is derived from an EMBL/GenBank/DDBJ whole genome shotgun (WGS) entry which is preliminary data.</text>
</comment>
<evidence type="ECO:0000256" key="4">
    <source>
        <dbReference type="ARBA" id="ARBA00022679"/>
    </source>
</evidence>
<dbReference type="RefSeq" id="WP_320386748.1">
    <property type="nucleotide sequence ID" value="NZ_JAGKON010000156.1"/>
</dbReference>
<dbReference type="InterPro" id="IPR011831">
    <property type="entry name" value="ADP-Glc_PPase"/>
</dbReference>
<dbReference type="PROSITE" id="PS00808">
    <property type="entry name" value="ADP_GLC_PYROPHOSPH_1"/>
    <property type="match status" value="1"/>
</dbReference>
<evidence type="ECO:0000256" key="7">
    <source>
        <dbReference type="ARBA" id="ARBA00022840"/>
    </source>
</evidence>
<dbReference type="Proteomes" id="UP000673434">
    <property type="component" value="Unassembled WGS sequence"/>
</dbReference>
<evidence type="ECO:0000313" key="12">
    <source>
        <dbReference type="Proteomes" id="UP000673434"/>
    </source>
</evidence>
<dbReference type="GO" id="GO:0005524">
    <property type="term" value="F:ATP binding"/>
    <property type="evidence" value="ECO:0007669"/>
    <property type="project" value="UniProtKB-KW"/>
</dbReference>
<feature type="domain" description="Nucleotidyl transferase" evidence="10">
    <location>
        <begin position="22"/>
        <end position="59"/>
    </location>
</feature>
<dbReference type="GO" id="GO:0005978">
    <property type="term" value="P:glycogen biosynthetic process"/>
    <property type="evidence" value="ECO:0007669"/>
    <property type="project" value="UniProtKB-KW"/>
</dbReference>
<reference evidence="11 12" key="1">
    <citation type="submission" date="2021-03" db="EMBL/GenBank/DDBJ databases">
        <authorList>
            <person name="Stanton E."/>
        </authorList>
    </citation>
    <scope>NUCLEOTIDE SEQUENCE [LARGE SCALE GENOMIC DNA]</scope>
    <source>
        <strain evidence="11 12">2020EL-00037</strain>
    </source>
</reference>
<sequence>MSKLEYTDNLMLSRQLPLKSVALILAGGRGTRLKDLTTIRAKPAVHFGGKFRIIDFALS</sequence>
<keyword evidence="12" id="KW-1185">Reference proteome</keyword>